<sequence>MEERMYGVVLWTDKRQDNAVIWCEDHGNLAFYSSAEQSAHRGTPLDAGDLIQFDLREESEIRRARNPERVNANYAPDLVSKLKPAGQPLTEGNVIAFPG</sequence>
<comment type="caution">
    <text evidence="1">The sequence shown here is derived from an EMBL/GenBank/DDBJ whole genome shotgun (WGS) entry which is preliminary data.</text>
</comment>
<dbReference type="RefSeq" id="WP_271431549.1">
    <property type="nucleotide sequence ID" value="NZ_JAQIOY010000002.1"/>
</dbReference>
<accession>A0ABT4XQK6</accession>
<name>A0ABT4XQK6_9RHOB</name>
<organism evidence="1 2">
    <name type="scientific">Thalassococcus lentus</name>
    <dbReference type="NCBI Taxonomy" id="1210524"/>
    <lineage>
        <taxon>Bacteria</taxon>
        <taxon>Pseudomonadati</taxon>
        <taxon>Pseudomonadota</taxon>
        <taxon>Alphaproteobacteria</taxon>
        <taxon>Rhodobacterales</taxon>
        <taxon>Roseobacteraceae</taxon>
        <taxon>Thalassococcus</taxon>
    </lineage>
</organism>
<protein>
    <submittedName>
        <fullName evidence="1">Uncharacterized protein</fullName>
    </submittedName>
</protein>
<evidence type="ECO:0000313" key="1">
    <source>
        <dbReference type="EMBL" id="MDA7424187.1"/>
    </source>
</evidence>
<keyword evidence="2" id="KW-1185">Reference proteome</keyword>
<gene>
    <name evidence="1" type="ORF">PFY00_05580</name>
</gene>
<reference evidence="1 2" key="1">
    <citation type="submission" date="2023-01" db="EMBL/GenBank/DDBJ databases">
        <title>Thalassococcus onchidii sp. nov., isolated from a marine invertebrate from the South China Sea.</title>
        <authorList>
            <person name="Xu S."/>
            <person name="Liu Z."/>
            <person name="Xu Y."/>
        </authorList>
    </citation>
    <scope>NUCLEOTIDE SEQUENCE [LARGE SCALE GENOMIC DNA]</scope>
    <source>
        <strain evidence="1 2">KCTC 32084</strain>
    </source>
</reference>
<evidence type="ECO:0000313" key="2">
    <source>
        <dbReference type="Proteomes" id="UP001210720"/>
    </source>
</evidence>
<proteinExistence type="predicted"/>
<dbReference type="Proteomes" id="UP001210720">
    <property type="component" value="Unassembled WGS sequence"/>
</dbReference>
<dbReference type="EMBL" id="JAQIOY010000002">
    <property type="protein sequence ID" value="MDA7424187.1"/>
    <property type="molecule type" value="Genomic_DNA"/>
</dbReference>